<feature type="domain" description="HpcH/HpaI aldolase/citrate lyase" evidence="7">
    <location>
        <begin position="19"/>
        <end position="237"/>
    </location>
</feature>
<proteinExistence type="inferred from homology"/>
<feature type="binding site" evidence="6">
    <location>
        <position position="169"/>
    </location>
    <ligand>
        <name>Mg(2+)</name>
        <dbReference type="ChEBI" id="CHEBI:18420"/>
    </ligand>
</feature>
<dbReference type="KEGG" id="abaw:D5400_02860"/>
<dbReference type="Proteomes" id="UP000268192">
    <property type="component" value="Chromosome"/>
</dbReference>
<dbReference type="PANTHER" id="PTHR11105">
    <property type="entry name" value="CITRATE LYASE SUBUNIT BETA-RELATED"/>
    <property type="match status" value="1"/>
</dbReference>
<evidence type="ECO:0000256" key="4">
    <source>
        <dbReference type="ARBA" id="ARBA00022842"/>
    </source>
</evidence>
<reference evidence="8 9" key="1">
    <citation type="submission" date="2018-09" db="EMBL/GenBank/DDBJ databases">
        <title>Marinorhizobium profundi gen. nov., sp. nov., isolated from a deep-sea sediment sample from the New Britain Trench and proposal of Marinorhizobiaceae fam. nov. in the order Rhizobiales of the class Alphaproteobacteria.</title>
        <authorList>
            <person name="Cao J."/>
        </authorList>
    </citation>
    <scope>NUCLEOTIDE SEQUENCE [LARGE SCALE GENOMIC DNA]</scope>
    <source>
        <strain evidence="8 9">WS11</strain>
    </source>
</reference>
<dbReference type="GO" id="GO:0106064">
    <property type="term" value="P:regulation of cobalamin metabolic process"/>
    <property type="evidence" value="ECO:0007669"/>
    <property type="project" value="TreeGrafter"/>
</dbReference>
<dbReference type="InterPro" id="IPR015813">
    <property type="entry name" value="Pyrv/PenolPyrv_kinase-like_dom"/>
</dbReference>
<evidence type="ECO:0000259" key="7">
    <source>
        <dbReference type="Pfam" id="PF03328"/>
    </source>
</evidence>
<dbReference type="InterPro" id="IPR040442">
    <property type="entry name" value="Pyrv_kinase-like_dom_sf"/>
</dbReference>
<accession>A0A3S9B084</accession>
<dbReference type="GO" id="GO:0047777">
    <property type="term" value="F:(S)-citramalyl-CoA lyase activity"/>
    <property type="evidence" value="ECO:0007669"/>
    <property type="project" value="TreeGrafter"/>
</dbReference>
<keyword evidence="9" id="KW-1185">Reference proteome</keyword>
<keyword evidence="3 6" id="KW-0479">Metal-binding</keyword>
<evidence type="ECO:0000313" key="9">
    <source>
        <dbReference type="Proteomes" id="UP000268192"/>
    </source>
</evidence>
<keyword evidence="8" id="KW-0456">Lyase</keyword>
<dbReference type="AlphaFoldDB" id="A0A3S9B084"/>
<evidence type="ECO:0000256" key="1">
    <source>
        <dbReference type="ARBA" id="ARBA00001946"/>
    </source>
</evidence>
<gene>
    <name evidence="8" type="ORF">D5400_02860</name>
</gene>
<name>A0A3S9B084_9HYPH</name>
<comment type="cofactor">
    <cofactor evidence="1">
        <name>Mg(2+)</name>
        <dbReference type="ChEBI" id="CHEBI:18420"/>
    </cofactor>
</comment>
<evidence type="ECO:0000313" key="8">
    <source>
        <dbReference type="EMBL" id="AZN70358.1"/>
    </source>
</evidence>
<dbReference type="EMBL" id="CP032509">
    <property type="protein sequence ID" value="AZN70358.1"/>
    <property type="molecule type" value="Genomic_DNA"/>
</dbReference>
<feature type="binding site" evidence="5">
    <location>
        <position position="138"/>
    </location>
    <ligand>
        <name>substrate</name>
    </ligand>
</feature>
<evidence type="ECO:0000256" key="5">
    <source>
        <dbReference type="PIRSR" id="PIRSR015582-1"/>
    </source>
</evidence>
<dbReference type="PANTHER" id="PTHR11105:SF0">
    <property type="entry name" value="CITRAMALYL-COA LYASE, MITOCHONDRIAL"/>
    <property type="match status" value="1"/>
</dbReference>
<dbReference type="RefSeq" id="WP_126007472.1">
    <property type="nucleotide sequence ID" value="NZ_CP032509.1"/>
</dbReference>
<keyword evidence="4 6" id="KW-0460">Magnesium</keyword>
<dbReference type="InterPro" id="IPR005000">
    <property type="entry name" value="Aldolase/citrate-lyase_domain"/>
</dbReference>
<sequence length="308" mass="33773">MSNRSASEQQPSRPVRPRRSVLYVPALNERAIAKLPTLDFDVVIFDLEDSIAPDQKDAARENMRQVLRDLDLQGRERIVRINGLDTQWGTEDLLAARAGDVDAILLPKIEEPAAIQAAASALDQTDAPETMRLWAMIETPKGIMNAGHVAAAARTYGSRLDCFVVGPNDIAKDTGVRVTQGRPYLVPWLMQILLAARAFGLDVIDGVYNDFRDTAGFADECHQGRDMGFDGKTLIHPAQIAAANDAFGIGVDERQHAERIVMAFDQPANAAKGVINIDGRMVERLHLTDARRLLTKADAIDARKGART</sequence>
<dbReference type="InterPro" id="IPR040186">
    <property type="entry name" value="Citramalyl-CoA_lyase"/>
</dbReference>
<feature type="binding site" evidence="5">
    <location>
        <position position="80"/>
    </location>
    <ligand>
        <name>substrate</name>
    </ligand>
</feature>
<dbReference type="OrthoDB" id="9800547at2"/>
<evidence type="ECO:0000256" key="3">
    <source>
        <dbReference type="ARBA" id="ARBA00022723"/>
    </source>
</evidence>
<dbReference type="PIRSF" id="PIRSF015582">
    <property type="entry name" value="Cit_lyase_B"/>
    <property type="match status" value="1"/>
</dbReference>
<evidence type="ECO:0000256" key="2">
    <source>
        <dbReference type="ARBA" id="ARBA00005568"/>
    </source>
</evidence>
<comment type="similarity">
    <text evidence="2">Belongs to the HpcH/HpaI aldolase family.</text>
</comment>
<dbReference type="GO" id="GO:0046872">
    <property type="term" value="F:metal ion binding"/>
    <property type="evidence" value="ECO:0007669"/>
    <property type="project" value="UniProtKB-KW"/>
</dbReference>
<dbReference type="InterPro" id="IPR011206">
    <property type="entry name" value="Citrate_lyase_beta/mcl1/mcl2"/>
</dbReference>
<organism evidence="8 9">
    <name type="scientific">Georhizobium profundi</name>
    <dbReference type="NCBI Taxonomy" id="2341112"/>
    <lineage>
        <taxon>Bacteria</taxon>
        <taxon>Pseudomonadati</taxon>
        <taxon>Pseudomonadota</taxon>
        <taxon>Alphaproteobacteria</taxon>
        <taxon>Hyphomicrobiales</taxon>
        <taxon>Rhizobiaceae</taxon>
        <taxon>Georhizobium</taxon>
    </lineage>
</organism>
<dbReference type="Pfam" id="PF03328">
    <property type="entry name" value="HpcH_HpaI"/>
    <property type="match status" value="1"/>
</dbReference>
<evidence type="ECO:0000256" key="6">
    <source>
        <dbReference type="PIRSR" id="PIRSR015582-2"/>
    </source>
</evidence>
<dbReference type="Gene3D" id="3.20.20.60">
    <property type="entry name" value="Phosphoenolpyruvate-binding domains"/>
    <property type="match status" value="1"/>
</dbReference>
<feature type="binding site" evidence="6">
    <location>
        <position position="138"/>
    </location>
    <ligand>
        <name>Mg(2+)</name>
        <dbReference type="ChEBI" id="CHEBI:18420"/>
    </ligand>
</feature>
<dbReference type="SUPFAM" id="SSF51621">
    <property type="entry name" value="Phosphoenolpyruvate/pyruvate domain"/>
    <property type="match status" value="1"/>
</dbReference>
<protein>
    <submittedName>
        <fullName evidence="8">CoA ester lyase</fullName>
    </submittedName>
</protein>